<dbReference type="AlphaFoldDB" id="A0A935K0Z2"/>
<reference evidence="1 2" key="1">
    <citation type="submission" date="2020-10" db="EMBL/GenBank/DDBJ databases">
        <title>Connecting structure to function with the recovery of over 1000 high-quality activated sludge metagenome-assembled genomes encoding full-length rRNA genes using long-read sequencing.</title>
        <authorList>
            <person name="Singleton C.M."/>
            <person name="Petriglieri F."/>
            <person name="Kristensen J.M."/>
            <person name="Kirkegaard R.H."/>
            <person name="Michaelsen T.Y."/>
            <person name="Andersen M.H."/>
            <person name="Karst S.M."/>
            <person name="Dueholm M.S."/>
            <person name="Nielsen P.H."/>
            <person name="Albertsen M."/>
        </authorList>
    </citation>
    <scope>NUCLEOTIDE SEQUENCE [LARGE SCALE GENOMIC DNA]</scope>
    <source>
        <strain evidence="1">EsbW_18-Q3-R4-48_BATAC.463</strain>
    </source>
</reference>
<dbReference type="InterPro" id="IPR021951">
    <property type="entry name" value="DUF3567"/>
</dbReference>
<accession>A0A935K0Z2</accession>
<organism evidence="1 2">
    <name type="scientific">Candidatus Dechloromonas phosphorivorans</name>
    <dbReference type="NCBI Taxonomy" id="2899244"/>
    <lineage>
        <taxon>Bacteria</taxon>
        <taxon>Pseudomonadati</taxon>
        <taxon>Pseudomonadota</taxon>
        <taxon>Betaproteobacteria</taxon>
        <taxon>Rhodocyclales</taxon>
        <taxon>Azonexaceae</taxon>
        <taxon>Dechloromonas</taxon>
    </lineage>
</organism>
<sequence>MNVIYSSKHFWILSYPEQQGFELFDKYHLRTLFLDGASAQNFRHAMEEIPESQRNEEEFDAWLDGLCDENAQPIVFH</sequence>
<comment type="caution">
    <text evidence="1">The sequence shown here is derived from an EMBL/GenBank/DDBJ whole genome shotgun (WGS) entry which is preliminary data.</text>
</comment>
<dbReference type="EMBL" id="JADJMS010000052">
    <property type="protein sequence ID" value="MBK7417428.1"/>
    <property type="molecule type" value="Genomic_DNA"/>
</dbReference>
<evidence type="ECO:0000313" key="1">
    <source>
        <dbReference type="EMBL" id="MBK7417428.1"/>
    </source>
</evidence>
<dbReference type="Pfam" id="PF12091">
    <property type="entry name" value="DUF3567"/>
    <property type="match status" value="1"/>
</dbReference>
<gene>
    <name evidence="1" type="ORF">IPJ38_22395</name>
</gene>
<name>A0A935K0Z2_9RHOO</name>
<protein>
    <submittedName>
        <fullName evidence="1">DUF3567 family protein</fullName>
    </submittedName>
</protein>
<evidence type="ECO:0000313" key="2">
    <source>
        <dbReference type="Proteomes" id="UP000739411"/>
    </source>
</evidence>
<proteinExistence type="predicted"/>
<dbReference type="Proteomes" id="UP000739411">
    <property type="component" value="Unassembled WGS sequence"/>
</dbReference>